<evidence type="ECO:0000256" key="2">
    <source>
        <dbReference type="ARBA" id="ARBA00010265"/>
    </source>
</evidence>
<dbReference type="Pfam" id="PF03743">
    <property type="entry name" value="TrbI"/>
    <property type="match status" value="1"/>
</dbReference>
<gene>
    <name evidence="8" type="ORF">O6B92_09210</name>
</gene>
<accession>A0A9Q4PW24</accession>
<name>A0A9Q4PW24_9BACT</name>
<dbReference type="EMBL" id="JAPXGP010000010">
    <property type="protein sequence ID" value="MCZ6162504.1"/>
    <property type="molecule type" value="Genomic_DNA"/>
</dbReference>
<dbReference type="AlphaFoldDB" id="A0A9Q4PW24"/>
<protein>
    <submittedName>
        <fullName evidence="8">Conjugal transfer protein TrbI</fullName>
    </submittedName>
</protein>
<evidence type="ECO:0000256" key="7">
    <source>
        <dbReference type="SAM" id="Phobius"/>
    </source>
</evidence>
<keyword evidence="5 7" id="KW-0472">Membrane</keyword>
<feature type="transmembrane region" description="Helical" evidence="7">
    <location>
        <begin position="22"/>
        <end position="43"/>
    </location>
</feature>
<keyword evidence="3 7" id="KW-0812">Transmembrane</keyword>
<reference evidence="8" key="1">
    <citation type="submission" date="2022-12" db="EMBL/GenBank/DDBJ databases">
        <title>Species Delineation and Comparative Genomics within the Campylobacter ureolyticus Complex.</title>
        <authorList>
            <person name="Maki J."/>
            <person name="Howard M."/>
            <person name="Connelly S."/>
            <person name="Hardy D.J."/>
            <person name="Cameron A."/>
        </authorList>
    </citation>
    <scope>NUCLEOTIDE SEQUENCE</scope>
    <source>
        <strain evidence="8">URMC_786</strain>
    </source>
</reference>
<dbReference type="Proteomes" id="UP001075461">
    <property type="component" value="Unassembled WGS sequence"/>
</dbReference>
<evidence type="ECO:0000256" key="5">
    <source>
        <dbReference type="ARBA" id="ARBA00023136"/>
    </source>
</evidence>
<evidence type="ECO:0000256" key="1">
    <source>
        <dbReference type="ARBA" id="ARBA00004167"/>
    </source>
</evidence>
<keyword evidence="4 7" id="KW-1133">Transmembrane helix</keyword>
<evidence type="ECO:0000256" key="6">
    <source>
        <dbReference type="SAM" id="MobiDB-lite"/>
    </source>
</evidence>
<dbReference type="Gene3D" id="2.40.128.260">
    <property type="entry name" value="Type IV secretion system, VirB10/TraB/TrbI"/>
    <property type="match status" value="1"/>
</dbReference>
<comment type="similarity">
    <text evidence="2">Belongs to the TrbI/VirB10 family.</text>
</comment>
<organism evidence="8 9">
    <name type="scientific">Campylobacter ureolyticus</name>
    <dbReference type="NCBI Taxonomy" id="827"/>
    <lineage>
        <taxon>Bacteria</taxon>
        <taxon>Pseudomonadati</taxon>
        <taxon>Campylobacterota</taxon>
        <taxon>Epsilonproteobacteria</taxon>
        <taxon>Campylobacterales</taxon>
        <taxon>Campylobacteraceae</taxon>
        <taxon>Campylobacter</taxon>
    </lineage>
</organism>
<evidence type="ECO:0000256" key="4">
    <source>
        <dbReference type="ARBA" id="ARBA00022989"/>
    </source>
</evidence>
<dbReference type="GO" id="GO:0016020">
    <property type="term" value="C:membrane"/>
    <property type="evidence" value="ECO:0007669"/>
    <property type="project" value="UniProtKB-SubCell"/>
</dbReference>
<evidence type="ECO:0000313" key="9">
    <source>
        <dbReference type="Proteomes" id="UP001075461"/>
    </source>
</evidence>
<comment type="subcellular location">
    <subcellularLocation>
        <location evidence="1">Membrane</location>
        <topology evidence="1">Single-pass membrane protein</topology>
    </subcellularLocation>
</comment>
<sequence length="407" mass="45193">MGILDADSSPTKLSNNKRLSKFPIIIIFVIIVLVLLAIIYAALSKSQQLKTRQETTKTEQQSQTQNKDVKAYVNSLEESGKETTKQVPILATKDDFQADKNSTNIEVKSDNPLGKPVNLMEETNQLSEFELRELELKNEMRLKALTSISKLDVRNEETNNKNTADNYPNLDAVTNLQNQSFGEISEQDRDKKAEIFLSKKKDSGYLAQIKQKPFSEFELKAGWIIPAVLITGINSDLPGEILAQISQNIYDTASGKHLLIPQGSKVVGSYSSNIVYGQKRILVAWNKVIFPSGDTLNLSNMQGTSTDGYSGFKDKVNNHYFRIFGSALLLSSITAGISLADKSDGHETETAADKAMSAAINQIGQVATEMIRKNMNIAPTLEIRPGYKFNIFVTKDIILEPLETLYD</sequence>
<feature type="region of interest" description="Disordered" evidence="6">
    <location>
        <begin position="50"/>
        <end position="69"/>
    </location>
</feature>
<dbReference type="CDD" id="cd16429">
    <property type="entry name" value="VirB10"/>
    <property type="match status" value="1"/>
</dbReference>
<dbReference type="InterPro" id="IPR042217">
    <property type="entry name" value="T4SS_VirB10/TrbI"/>
</dbReference>
<evidence type="ECO:0000256" key="3">
    <source>
        <dbReference type="ARBA" id="ARBA00022692"/>
    </source>
</evidence>
<dbReference type="InterPro" id="IPR005498">
    <property type="entry name" value="T4SS_VirB10/TraB/TrbI"/>
</dbReference>
<evidence type="ECO:0000313" key="8">
    <source>
        <dbReference type="EMBL" id="MCZ6162504.1"/>
    </source>
</evidence>
<proteinExistence type="inferred from homology"/>
<comment type="caution">
    <text evidence="8">The sequence shown here is derived from an EMBL/GenBank/DDBJ whole genome shotgun (WGS) entry which is preliminary data.</text>
</comment>